<dbReference type="PANTHER" id="PTHR32133">
    <property type="entry name" value="OS07G0120400 PROTEIN"/>
    <property type="match status" value="1"/>
</dbReference>
<dbReference type="SUPFAM" id="SSF81383">
    <property type="entry name" value="F-box domain"/>
    <property type="match status" value="1"/>
</dbReference>
<organism evidence="2 3">
    <name type="scientific">Lolium multiflorum</name>
    <name type="common">Italian ryegrass</name>
    <name type="synonym">Lolium perenne subsp. multiflorum</name>
    <dbReference type="NCBI Taxonomy" id="4521"/>
    <lineage>
        <taxon>Eukaryota</taxon>
        <taxon>Viridiplantae</taxon>
        <taxon>Streptophyta</taxon>
        <taxon>Embryophyta</taxon>
        <taxon>Tracheophyta</taxon>
        <taxon>Spermatophyta</taxon>
        <taxon>Magnoliopsida</taxon>
        <taxon>Liliopsida</taxon>
        <taxon>Poales</taxon>
        <taxon>Poaceae</taxon>
        <taxon>BOP clade</taxon>
        <taxon>Pooideae</taxon>
        <taxon>Poodae</taxon>
        <taxon>Poeae</taxon>
        <taxon>Poeae Chloroplast Group 2 (Poeae type)</taxon>
        <taxon>Loliodinae</taxon>
        <taxon>Loliinae</taxon>
        <taxon>Lolium</taxon>
    </lineage>
</organism>
<proteinExistence type="predicted"/>
<evidence type="ECO:0000313" key="2">
    <source>
        <dbReference type="EMBL" id="KAK1612350.1"/>
    </source>
</evidence>
<dbReference type="Pfam" id="PF00646">
    <property type="entry name" value="F-box"/>
    <property type="match status" value="1"/>
</dbReference>
<feature type="domain" description="F-box" evidence="1">
    <location>
        <begin position="9"/>
        <end position="47"/>
    </location>
</feature>
<evidence type="ECO:0000313" key="3">
    <source>
        <dbReference type="Proteomes" id="UP001231189"/>
    </source>
</evidence>
<evidence type="ECO:0000259" key="1">
    <source>
        <dbReference type="Pfam" id="PF00646"/>
    </source>
</evidence>
<dbReference type="Gene3D" id="1.20.1280.50">
    <property type="match status" value="1"/>
</dbReference>
<sequence length="174" mass="19656">MAPPPPLIDDVVAEILLHLPPDEPEHLFRAALVCKSWLRIICGPGFGRRYRAFHGAPPLLGLLMVLERDTHIRFTSTTSMPLFPYRCCDGWHTRVLDCRHGRILIQVFHGRILGLVWDPVTGERHELPKLDMDWYIYSAAVLCAADGCDHLDCHGGPFRVSSSLPAVTPMPRTW</sequence>
<dbReference type="EMBL" id="JAUUTY010000007">
    <property type="protein sequence ID" value="KAK1612350.1"/>
    <property type="molecule type" value="Genomic_DNA"/>
</dbReference>
<accession>A0AAD8VPK4</accession>
<protein>
    <recommendedName>
        <fullName evidence="1">F-box domain-containing protein</fullName>
    </recommendedName>
</protein>
<dbReference type="InterPro" id="IPR036047">
    <property type="entry name" value="F-box-like_dom_sf"/>
</dbReference>
<dbReference type="AlphaFoldDB" id="A0AAD8VPK4"/>
<keyword evidence="3" id="KW-1185">Reference proteome</keyword>
<dbReference type="InterPro" id="IPR001810">
    <property type="entry name" value="F-box_dom"/>
</dbReference>
<dbReference type="PANTHER" id="PTHR32133:SF348">
    <property type="entry name" value="F-BOX DOMAIN-CONTAINING PROTEIN"/>
    <property type="match status" value="1"/>
</dbReference>
<dbReference type="Proteomes" id="UP001231189">
    <property type="component" value="Unassembled WGS sequence"/>
</dbReference>
<gene>
    <name evidence="2" type="ORF">QYE76_036023</name>
</gene>
<name>A0AAD8VPK4_LOLMU</name>
<reference evidence="2" key="1">
    <citation type="submission" date="2023-07" db="EMBL/GenBank/DDBJ databases">
        <title>A chromosome-level genome assembly of Lolium multiflorum.</title>
        <authorList>
            <person name="Chen Y."/>
            <person name="Copetti D."/>
            <person name="Kolliker R."/>
            <person name="Studer B."/>
        </authorList>
    </citation>
    <scope>NUCLEOTIDE SEQUENCE</scope>
    <source>
        <strain evidence="2">02402/16</strain>
        <tissue evidence="2">Leaf</tissue>
    </source>
</reference>
<comment type="caution">
    <text evidence="2">The sequence shown here is derived from an EMBL/GenBank/DDBJ whole genome shotgun (WGS) entry which is preliminary data.</text>
</comment>